<feature type="transmembrane region" description="Helical" evidence="15">
    <location>
        <begin position="6"/>
        <end position="27"/>
    </location>
</feature>
<evidence type="ECO:0000256" key="7">
    <source>
        <dbReference type="ARBA" id="ARBA00022824"/>
    </source>
</evidence>
<dbReference type="GO" id="GO:0016705">
    <property type="term" value="F:oxidoreductase activity, acting on paired donors, with incorporation or reduction of molecular oxygen"/>
    <property type="evidence" value="ECO:0007669"/>
    <property type="project" value="InterPro"/>
</dbReference>
<comment type="cofactor">
    <cofactor evidence="1 13">
        <name>heme</name>
        <dbReference type="ChEBI" id="CHEBI:30413"/>
    </cofactor>
</comment>
<evidence type="ECO:0000313" key="16">
    <source>
        <dbReference type="EMBL" id="JAS28717.1"/>
    </source>
</evidence>
<dbReference type="PROSITE" id="PS00086">
    <property type="entry name" value="CYTOCHROME_P450"/>
    <property type="match status" value="1"/>
</dbReference>
<gene>
    <name evidence="16" type="ORF">g.13970</name>
</gene>
<dbReference type="InterPro" id="IPR050476">
    <property type="entry name" value="Insect_CytP450_Detox"/>
</dbReference>
<dbReference type="PANTHER" id="PTHR24292">
    <property type="entry name" value="CYTOCHROME P450"/>
    <property type="match status" value="1"/>
</dbReference>
<sequence>MDPLISWNSLTLIISTFVLAICIYLFLTSKFNYWKDRNVPFVEPIPFFGNMKDLFLNKKSLSQVYDDLYIKLKGHKFGGYYEMRSPGMLVRDSKLVEKVLIKDFLYFYDRWFVADAEVEPLSMNLFNMSGDEWKNLRYKITPTFSTGKLKGMFDQICNCGGSVIENIEKTPEGDFDNVQLIGRFTLDVIASCAFGLQLTSENELVKNFRAVVTDVISPTGLAFFKQIFGTAFPKVAKKLGIKLVPTKVSTIIMDIVKDAVEYRFSNKVDRNDFLQLLLNLRKQGENKIEDNVGDLDYYPEDDVINQMEYAAVEKESTNEDNQRPINEVVLTDGIIAAQMFVFLVGGTESVTSTVGFCLYCLAQNPQIQDKVQQEINSTIEKNNNEWNYSVIKQLTYLDQVLQETLRLYPVVPLLFRKCTRSYKIPDSDVILEEGIRVVIPVLSIHHDAENYESPQEFNPDRFINNNFKPNGSYLPFGDGPRMCIAMRFAVLEMKVLLAKILLHYNVKLSNKMQTPLKFQSNGFFLLPIGGLWFKFEKRDKN</sequence>
<dbReference type="PRINTS" id="PR00463">
    <property type="entry name" value="EP450I"/>
</dbReference>
<organism evidence="16">
    <name type="scientific">Clastoptera arizonana</name>
    <name type="common">Arizona spittle bug</name>
    <dbReference type="NCBI Taxonomy" id="38151"/>
    <lineage>
        <taxon>Eukaryota</taxon>
        <taxon>Metazoa</taxon>
        <taxon>Ecdysozoa</taxon>
        <taxon>Arthropoda</taxon>
        <taxon>Hexapoda</taxon>
        <taxon>Insecta</taxon>
        <taxon>Pterygota</taxon>
        <taxon>Neoptera</taxon>
        <taxon>Paraneoptera</taxon>
        <taxon>Hemiptera</taxon>
        <taxon>Auchenorrhyncha</taxon>
        <taxon>Cercopoidea</taxon>
        <taxon>Clastopteridae</taxon>
        <taxon>Clastoptera</taxon>
    </lineage>
</organism>
<dbReference type="PANTHER" id="PTHR24292:SF100">
    <property type="entry name" value="CYTOCHROME P450 6A16, ISOFORM B-RELATED"/>
    <property type="match status" value="1"/>
</dbReference>
<evidence type="ECO:0000256" key="3">
    <source>
        <dbReference type="ARBA" id="ARBA00004406"/>
    </source>
</evidence>
<evidence type="ECO:0000256" key="9">
    <source>
        <dbReference type="ARBA" id="ARBA00023002"/>
    </source>
</evidence>
<dbReference type="AlphaFoldDB" id="A0A1B6DSR1"/>
<dbReference type="GO" id="GO:0005506">
    <property type="term" value="F:iron ion binding"/>
    <property type="evidence" value="ECO:0007669"/>
    <property type="project" value="InterPro"/>
</dbReference>
<dbReference type="InterPro" id="IPR001128">
    <property type="entry name" value="Cyt_P450"/>
</dbReference>
<keyword evidence="7" id="KW-0256">Endoplasmic reticulum</keyword>
<name>A0A1B6DSR1_9HEMI</name>
<dbReference type="PRINTS" id="PR00385">
    <property type="entry name" value="P450"/>
</dbReference>
<keyword evidence="8" id="KW-0492">Microsome</keyword>
<proteinExistence type="inferred from homology"/>
<dbReference type="GO" id="GO:0020037">
    <property type="term" value="F:heme binding"/>
    <property type="evidence" value="ECO:0007669"/>
    <property type="project" value="InterPro"/>
</dbReference>
<keyword evidence="15" id="KW-0812">Transmembrane</keyword>
<evidence type="ECO:0000256" key="12">
    <source>
        <dbReference type="ARBA" id="ARBA00023136"/>
    </source>
</evidence>
<dbReference type="GO" id="GO:0004497">
    <property type="term" value="F:monooxygenase activity"/>
    <property type="evidence" value="ECO:0007669"/>
    <property type="project" value="UniProtKB-KW"/>
</dbReference>
<evidence type="ECO:0000256" key="2">
    <source>
        <dbReference type="ARBA" id="ARBA00004174"/>
    </source>
</evidence>
<dbReference type="InterPro" id="IPR002401">
    <property type="entry name" value="Cyt_P450_E_grp-I"/>
</dbReference>
<evidence type="ECO:0000256" key="5">
    <source>
        <dbReference type="ARBA" id="ARBA00022617"/>
    </source>
</evidence>
<reference evidence="16" key="1">
    <citation type="submission" date="2015-12" db="EMBL/GenBank/DDBJ databases">
        <title>De novo transcriptome assembly of four potential Pierce s Disease insect vectors from Arizona vineyards.</title>
        <authorList>
            <person name="Tassone E.E."/>
        </authorList>
    </citation>
    <scope>NUCLEOTIDE SEQUENCE</scope>
</reference>
<evidence type="ECO:0000256" key="1">
    <source>
        <dbReference type="ARBA" id="ARBA00001971"/>
    </source>
</evidence>
<dbReference type="InterPro" id="IPR036396">
    <property type="entry name" value="Cyt_P450_sf"/>
</dbReference>
<evidence type="ECO:0000256" key="6">
    <source>
        <dbReference type="ARBA" id="ARBA00022723"/>
    </source>
</evidence>
<keyword evidence="6 13" id="KW-0479">Metal-binding</keyword>
<evidence type="ECO:0000256" key="13">
    <source>
        <dbReference type="PIRSR" id="PIRSR602401-1"/>
    </source>
</evidence>
<dbReference type="InterPro" id="IPR017972">
    <property type="entry name" value="Cyt_P450_CS"/>
</dbReference>
<dbReference type="Pfam" id="PF00067">
    <property type="entry name" value="p450"/>
    <property type="match status" value="2"/>
</dbReference>
<evidence type="ECO:0000256" key="14">
    <source>
        <dbReference type="RuleBase" id="RU000461"/>
    </source>
</evidence>
<evidence type="ECO:0000256" key="11">
    <source>
        <dbReference type="ARBA" id="ARBA00023033"/>
    </source>
</evidence>
<keyword evidence="11 14" id="KW-0503">Monooxygenase</keyword>
<accession>A0A1B6DSR1</accession>
<dbReference type="Gene3D" id="1.10.630.10">
    <property type="entry name" value="Cytochrome P450"/>
    <property type="match status" value="1"/>
</dbReference>
<evidence type="ECO:0000256" key="8">
    <source>
        <dbReference type="ARBA" id="ARBA00022848"/>
    </source>
</evidence>
<comment type="subcellular location">
    <subcellularLocation>
        <location evidence="3">Endoplasmic reticulum membrane</location>
        <topology evidence="3">Peripheral membrane protein</topology>
    </subcellularLocation>
    <subcellularLocation>
        <location evidence="2">Microsome membrane</location>
        <topology evidence="2">Peripheral membrane protein</topology>
    </subcellularLocation>
</comment>
<keyword evidence="5 13" id="KW-0349">Heme</keyword>
<keyword evidence="12 15" id="KW-0472">Membrane</keyword>
<keyword evidence="15" id="KW-1133">Transmembrane helix</keyword>
<dbReference type="SUPFAM" id="SSF48264">
    <property type="entry name" value="Cytochrome P450"/>
    <property type="match status" value="1"/>
</dbReference>
<keyword evidence="9 14" id="KW-0560">Oxidoreductase</keyword>
<evidence type="ECO:0000256" key="15">
    <source>
        <dbReference type="SAM" id="Phobius"/>
    </source>
</evidence>
<keyword evidence="10 13" id="KW-0408">Iron</keyword>
<evidence type="ECO:0000256" key="4">
    <source>
        <dbReference type="ARBA" id="ARBA00010617"/>
    </source>
</evidence>
<evidence type="ECO:0000256" key="10">
    <source>
        <dbReference type="ARBA" id="ARBA00023004"/>
    </source>
</evidence>
<evidence type="ECO:0008006" key="17">
    <source>
        <dbReference type="Google" id="ProtNLM"/>
    </source>
</evidence>
<protein>
    <recommendedName>
        <fullName evidence="17">Cytochrome P450</fullName>
    </recommendedName>
</protein>
<dbReference type="CDD" id="cd11056">
    <property type="entry name" value="CYP6-like"/>
    <property type="match status" value="1"/>
</dbReference>
<comment type="similarity">
    <text evidence="4 14">Belongs to the cytochrome P450 family.</text>
</comment>
<feature type="binding site" description="axial binding residue" evidence="13">
    <location>
        <position position="483"/>
    </location>
    <ligand>
        <name>heme</name>
        <dbReference type="ChEBI" id="CHEBI:30413"/>
    </ligand>
    <ligandPart>
        <name>Fe</name>
        <dbReference type="ChEBI" id="CHEBI:18248"/>
    </ligandPart>
</feature>
<dbReference type="EMBL" id="GEDC01008581">
    <property type="protein sequence ID" value="JAS28717.1"/>
    <property type="molecule type" value="Transcribed_RNA"/>
</dbReference>
<dbReference type="GO" id="GO:0005789">
    <property type="term" value="C:endoplasmic reticulum membrane"/>
    <property type="evidence" value="ECO:0007669"/>
    <property type="project" value="UniProtKB-SubCell"/>
</dbReference>